<dbReference type="PANTHER" id="PTHR28081:SF1">
    <property type="entry name" value="DAMAGE-REGULATED IMPORT FACILITATOR 1"/>
    <property type="match status" value="1"/>
</dbReference>
<dbReference type="GO" id="GO:0005737">
    <property type="term" value="C:cytoplasm"/>
    <property type="evidence" value="ECO:0007669"/>
    <property type="project" value="UniProtKB-SubCell"/>
</dbReference>
<protein>
    <submittedName>
        <fullName evidence="7">Ribonucleotide reductase inhibitor-domain-containing protein</fullName>
    </submittedName>
</protein>
<evidence type="ECO:0000256" key="4">
    <source>
        <dbReference type="ARBA" id="ARBA00022490"/>
    </source>
</evidence>
<evidence type="ECO:0000256" key="3">
    <source>
        <dbReference type="ARBA" id="ARBA00005459"/>
    </source>
</evidence>
<keyword evidence="4" id="KW-0963">Cytoplasm</keyword>
<dbReference type="OrthoDB" id="4072855at2759"/>
<dbReference type="GO" id="GO:1990846">
    <property type="term" value="F:ribonucleoside-diphosphate reductase inhibitor activity"/>
    <property type="evidence" value="ECO:0007669"/>
    <property type="project" value="TreeGrafter"/>
</dbReference>
<evidence type="ECO:0000256" key="6">
    <source>
        <dbReference type="SAM" id="MobiDB-lite"/>
    </source>
</evidence>
<dbReference type="Pfam" id="PF08591">
    <property type="entry name" value="RNR_inhib"/>
    <property type="match status" value="1"/>
</dbReference>
<comment type="subcellular location">
    <subcellularLocation>
        <location evidence="2">Cytoplasm</location>
    </subcellularLocation>
    <subcellularLocation>
        <location evidence="1">Nucleus</location>
    </subcellularLocation>
</comment>
<name>A0A6A5QJG5_AMPQU</name>
<dbReference type="GO" id="GO:0008104">
    <property type="term" value="P:intracellular protein localization"/>
    <property type="evidence" value="ECO:0007669"/>
    <property type="project" value="TreeGrafter"/>
</dbReference>
<dbReference type="AlphaFoldDB" id="A0A6A5QJG5"/>
<reference evidence="7" key="1">
    <citation type="journal article" date="2020" name="Stud. Mycol.">
        <title>101 Dothideomycetes genomes: a test case for predicting lifestyles and emergence of pathogens.</title>
        <authorList>
            <person name="Haridas S."/>
            <person name="Albert R."/>
            <person name="Binder M."/>
            <person name="Bloem J."/>
            <person name="Labutti K."/>
            <person name="Salamov A."/>
            <person name="Andreopoulos B."/>
            <person name="Baker S."/>
            <person name="Barry K."/>
            <person name="Bills G."/>
            <person name="Bluhm B."/>
            <person name="Cannon C."/>
            <person name="Castanera R."/>
            <person name="Culley D."/>
            <person name="Daum C."/>
            <person name="Ezra D."/>
            <person name="Gonzalez J."/>
            <person name="Henrissat B."/>
            <person name="Kuo A."/>
            <person name="Liang C."/>
            <person name="Lipzen A."/>
            <person name="Lutzoni F."/>
            <person name="Magnuson J."/>
            <person name="Mondo S."/>
            <person name="Nolan M."/>
            <person name="Ohm R."/>
            <person name="Pangilinan J."/>
            <person name="Park H.-J."/>
            <person name="Ramirez L."/>
            <person name="Alfaro M."/>
            <person name="Sun H."/>
            <person name="Tritt A."/>
            <person name="Yoshinaga Y."/>
            <person name="Zwiers L.-H."/>
            <person name="Turgeon B."/>
            <person name="Goodwin S."/>
            <person name="Spatafora J."/>
            <person name="Crous P."/>
            <person name="Grigoriev I."/>
        </authorList>
    </citation>
    <scope>NUCLEOTIDE SEQUENCE</scope>
    <source>
        <strain evidence="7">HMLAC05119</strain>
    </source>
</reference>
<gene>
    <name evidence="7" type="ORF">BDU57DRAFT_558211</name>
</gene>
<keyword evidence="8" id="KW-1185">Reference proteome</keyword>
<dbReference type="Proteomes" id="UP000800096">
    <property type="component" value="Unassembled WGS sequence"/>
</dbReference>
<accession>A0A6A5QJG5</accession>
<evidence type="ECO:0000313" key="7">
    <source>
        <dbReference type="EMBL" id="KAF1914624.1"/>
    </source>
</evidence>
<dbReference type="InterPro" id="IPR013900">
    <property type="entry name" value="RNR_inhibitor"/>
</dbReference>
<evidence type="ECO:0000256" key="5">
    <source>
        <dbReference type="ARBA" id="ARBA00023242"/>
    </source>
</evidence>
<dbReference type="PANTHER" id="PTHR28081">
    <property type="entry name" value="DAMAGE-REGULATED IMPORT FACILITATOR 1-RELATED"/>
    <property type="match status" value="1"/>
</dbReference>
<sequence length="453" mass="50817">MLADERHRHKRAFQPAITSYFARDDDSCDVDSEDDHLRQHHARATPRPPKETLAPQVPGPVQADLLQVGMRVRKSVPEGYKTHRHKMMALPSIQTTLSTPSTSSTTTMTLDVQAAREPVAADVLHQRELLPFCGLHKIGGFAAQPTTNIHLYAGADTSRPANPFPLPAEAFSQPFHASSQDSGYGSVYTNTNPAKRTWHDEDDVRLDMTNPDFCFSTGRVVDVDDVSVSPLSETPEHILPAVRQFKQPKSRRRVVAGTASDFEEAHFLNGVEVAMGDCSVDMSDTEIEPFAIWVKWLYTGHVYLIKEGDAREVNGQPCNREWLRWSRCYALGDFLQDPNFQDACIDTLIEAMQDDCGRAPLKLSNCIYNHSTSKSPHRKFAVDLFVRATSRNSWSCASELSREFLFDVIMATGPEVDSGIRRQSIKAYFDLNDTCKYHDHGSEKPCYKIKSAI</sequence>
<comment type="similarity">
    <text evidence="3">Belongs to the DIF1/spd1 family.</text>
</comment>
<evidence type="ECO:0000256" key="2">
    <source>
        <dbReference type="ARBA" id="ARBA00004496"/>
    </source>
</evidence>
<dbReference type="GO" id="GO:0005634">
    <property type="term" value="C:nucleus"/>
    <property type="evidence" value="ECO:0007669"/>
    <property type="project" value="UniProtKB-SubCell"/>
</dbReference>
<keyword evidence="5" id="KW-0539">Nucleus</keyword>
<evidence type="ECO:0000313" key="8">
    <source>
        <dbReference type="Proteomes" id="UP000800096"/>
    </source>
</evidence>
<dbReference type="EMBL" id="ML979137">
    <property type="protein sequence ID" value="KAF1914624.1"/>
    <property type="molecule type" value="Genomic_DNA"/>
</dbReference>
<organism evidence="7 8">
    <name type="scientific">Ampelomyces quisqualis</name>
    <name type="common">Powdery mildew agent</name>
    <dbReference type="NCBI Taxonomy" id="50730"/>
    <lineage>
        <taxon>Eukaryota</taxon>
        <taxon>Fungi</taxon>
        <taxon>Dikarya</taxon>
        <taxon>Ascomycota</taxon>
        <taxon>Pezizomycotina</taxon>
        <taxon>Dothideomycetes</taxon>
        <taxon>Pleosporomycetidae</taxon>
        <taxon>Pleosporales</taxon>
        <taxon>Pleosporineae</taxon>
        <taxon>Phaeosphaeriaceae</taxon>
        <taxon>Ampelomyces</taxon>
    </lineage>
</organism>
<evidence type="ECO:0000256" key="1">
    <source>
        <dbReference type="ARBA" id="ARBA00004123"/>
    </source>
</evidence>
<feature type="region of interest" description="Disordered" evidence="6">
    <location>
        <begin position="31"/>
        <end position="57"/>
    </location>
</feature>
<proteinExistence type="inferred from homology"/>